<evidence type="ECO:0000313" key="3">
    <source>
        <dbReference type="Proteomes" id="UP000011682"/>
    </source>
</evidence>
<dbReference type="Pfam" id="PF09619">
    <property type="entry name" value="YscW"/>
    <property type="match status" value="1"/>
</dbReference>
<dbReference type="Proteomes" id="UP000011682">
    <property type="component" value="Unassembled WGS sequence"/>
</dbReference>
<dbReference type="InterPro" id="IPR053196">
    <property type="entry name" value="Lipoprotein_YbaY-like"/>
</dbReference>
<gene>
    <name evidence="2" type="ORF">D187_005256</name>
</gene>
<dbReference type="PROSITE" id="PS51257">
    <property type="entry name" value="PROKAR_LIPOPROTEIN"/>
    <property type="match status" value="1"/>
</dbReference>
<evidence type="ECO:0008006" key="4">
    <source>
        <dbReference type="Google" id="ProtNLM"/>
    </source>
</evidence>
<dbReference type="AlphaFoldDB" id="S9PNV6"/>
<protein>
    <recommendedName>
        <fullName evidence="4">Lipoprotein</fullName>
    </recommendedName>
</protein>
<dbReference type="InterPro" id="IPR039366">
    <property type="entry name" value="Pilotin"/>
</dbReference>
<evidence type="ECO:0000256" key="1">
    <source>
        <dbReference type="SAM" id="SignalP"/>
    </source>
</evidence>
<organism evidence="2 3">
    <name type="scientific">Cystobacter fuscus (strain ATCC 25194 / DSM 2262 / NBRC 100088 / M29)</name>
    <dbReference type="NCBI Taxonomy" id="1242864"/>
    <lineage>
        <taxon>Bacteria</taxon>
        <taxon>Pseudomonadati</taxon>
        <taxon>Myxococcota</taxon>
        <taxon>Myxococcia</taxon>
        <taxon>Myxococcales</taxon>
        <taxon>Cystobacterineae</taxon>
        <taxon>Archangiaceae</taxon>
        <taxon>Cystobacter</taxon>
    </lineage>
</organism>
<evidence type="ECO:0000313" key="2">
    <source>
        <dbReference type="EMBL" id="EPX64122.1"/>
    </source>
</evidence>
<dbReference type="eggNOG" id="COG3126">
    <property type="taxonomic scope" value="Bacteria"/>
</dbReference>
<keyword evidence="1" id="KW-0732">Signal</keyword>
<feature type="chain" id="PRO_5004554733" description="Lipoprotein" evidence="1">
    <location>
        <begin position="22"/>
        <end position="154"/>
    </location>
</feature>
<dbReference type="RefSeq" id="WP_002621439.1">
    <property type="nucleotide sequence ID" value="NZ_ANAH02000004.1"/>
</dbReference>
<dbReference type="PANTHER" id="PTHR38013">
    <property type="entry name" value="GLYCOPROTEIN/POLYSACCHARIDE METABOLISM"/>
    <property type="match status" value="1"/>
</dbReference>
<reference evidence="2" key="1">
    <citation type="submission" date="2013-05" db="EMBL/GenBank/DDBJ databases">
        <title>Genome assembly of Cystobacter fuscus DSM 2262.</title>
        <authorList>
            <person name="Sharma G."/>
            <person name="Khatri I."/>
            <person name="Kaur C."/>
            <person name="Mayilraj S."/>
            <person name="Subramanian S."/>
        </authorList>
    </citation>
    <scope>NUCLEOTIDE SEQUENCE [LARGE SCALE GENOMIC DNA]</scope>
    <source>
        <strain evidence="2">DSM 2262</strain>
    </source>
</reference>
<dbReference type="EMBL" id="ANAH02000004">
    <property type="protein sequence ID" value="EPX64122.1"/>
    <property type="molecule type" value="Genomic_DNA"/>
</dbReference>
<dbReference type="OrthoDB" id="5348860at2"/>
<feature type="signal peptide" evidence="1">
    <location>
        <begin position="1"/>
        <end position="21"/>
    </location>
</feature>
<keyword evidence="3" id="KW-1185">Reference proteome</keyword>
<accession>S9PNV6</accession>
<dbReference type="PANTHER" id="PTHR38013:SF1">
    <property type="entry name" value="GLYCOPROTEIN_POLYSACCHARIDE METABOLISM"/>
    <property type="match status" value="1"/>
</dbReference>
<proteinExistence type="predicted"/>
<name>S9PNV6_CYSF2</name>
<comment type="caution">
    <text evidence="2">The sequence shown here is derived from an EMBL/GenBank/DDBJ whole genome shotgun (WGS) entry which is preliminary data.</text>
</comment>
<sequence length="154" mass="15801">MNRRIAVLAGCIAALTLAACAASTPPATPAPPPAPPPTGAQAEIQAETRVTGSVFYRERIALTPDAVLQVDVVESASPGGTETVVGTQTIQSPGQVPIAFSVAVPSDRIRPDATYTLRARITDAGRAYGTPTPIPVLTQGHPSQDVQVLVRIGG</sequence>